<comment type="caution">
    <text evidence="6">The sequence shown here is derived from an EMBL/GenBank/DDBJ whole genome shotgun (WGS) entry which is preliminary data.</text>
</comment>
<comment type="cofactor">
    <cofactor evidence="1">
        <name>pyridoxal 5'-phosphate</name>
        <dbReference type="ChEBI" id="CHEBI:597326"/>
    </cofactor>
</comment>
<evidence type="ECO:0000256" key="1">
    <source>
        <dbReference type="ARBA" id="ARBA00001933"/>
    </source>
</evidence>
<dbReference type="Pfam" id="PF00155">
    <property type="entry name" value="Aminotran_1_2"/>
    <property type="match status" value="1"/>
</dbReference>
<dbReference type="Gene3D" id="3.40.640.10">
    <property type="entry name" value="Type I PLP-dependent aspartate aminotransferase-like (Major domain)"/>
    <property type="match status" value="1"/>
</dbReference>
<dbReference type="RefSeq" id="WP_135445806.1">
    <property type="nucleotide sequence ID" value="NZ_SRLE01000012.1"/>
</dbReference>
<reference evidence="6 7" key="1">
    <citation type="submission" date="2019-04" db="EMBL/GenBank/DDBJ databases">
        <title>Taxonomy of novel Haliea sp. from mangrove soil of West Coast of India.</title>
        <authorList>
            <person name="Verma A."/>
            <person name="Kumar P."/>
            <person name="Krishnamurthi S."/>
        </authorList>
    </citation>
    <scope>NUCLEOTIDE SEQUENCE [LARGE SCALE GENOMIC DNA]</scope>
    <source>
        <strain evidence="6 7">SAOS-164</strain>
    </source>
</reference>
<dbReference type="EC" id="2.6.1.66" evidence="6"/>
<dbReference type="PANTHER" id="PTHR42790:SF4">
    <property type="entry name" value="VALINE--PYRUVATE AMINOTRANSFERASE"/>
    <property type="match status" value="1"/>
</dbReference>
<dbReference type="NCBIfam" id="NF006967">
    <property type="entry name" value="PRK09440.1-5"/>
    <property type="match status" value="1"/>
</dbReference>
<evidence type="ECO:0000256" key="2">
    <source>
        <dbReference type="ARBA" id="ARBA00022576"/>
    </source>
</evidence>
<dbReference type="InterPro" id="IPR015424">
    <property type="entry name" value="PyrdxlP-dep_Trfase"/>
</dbReference>
<evidence type="ECO:0000259" key="5">
    <source>
        <dbReference type="Pfam" id="PF00155"/>
    </source>
</evidence>
<dbReference type="InterPro" id="IPR015421">
    <property type="entry name" value="PyrdxlP-dep_Trfase_major"/>
</dbReference>
<keyword evidence="6" id="KW-0670">Pyruvate</keyword>
<dbReference type="GO" id="GO:1901605">
    <property type="term" value="P:alpha-amino acid metabolic process"/>
    <property type="evidence" value="ECO:0007669"/>
    <property type="project" value="TreeGrafter"/>
</dbReference>
<keyword evidence="7" id="KW-1185">Reference proteome</keyword>
<evidence type="ECO:0000256" key="4">
    <source>
        <dbReference type="ARBA" id="ARBA00022898"/>
    </source>
</evidence>
<dbReference type="InterPro" id="IPR050859">
    <property type="entry name" value="Class-I_PLP-dep_aminotransf"/>
</dbReference>
<organism evidence="6 7">
    <name type="scientific">Mangrovimicrobium sediminis</name>
    <dbReference type="NCBI Taxonomy" id="2562682"/>
    <lineage>
        <taxon>Bacteria</taxon>
        <taxon>Pseudomonadati</taxon>
        <taxon>Pseudomonadota</taxon>
        <taxon>Gammaproteobacteria</taxon>
        <taxon>Cellvibrionales</taxon>
        <taxon>Halieaceae</taxon>
        <taxon>Mangrovimicrobium</taxon>
    </lineage>
</organism>
<dbReference type="EMBL" id="SRLE01000012">
    <property type="protein sequence ID" value="TGD71762.1"/>
    <property type="molecule type" value="Genomic_DNA"/>
</dbReference>
<dbReference type="NCBIfam" id="NF006964">
    <property type="entry name" value="PRK09440.1-2"/>
    <property type="match status" value="1"/>
</dbReference>
<gene>
    <name evidence="6" type="ORF">E4634_16740</name>
</gene>
<sequence length="425" mass="46959">MKLSNFGEKFAGDSGIVALMDDLGSALNENPDMIFMGGGNPGRVAELEAVFRQRLESILADPERRHSLFGVYQSPQGDRDFRRALAAFLRGQYGWPVDEANIAISNGSQSAFFLLFNMLAGAMPDGSQRHIHLPLSPEYIGYRDTGMGPGLFTATRPTLELLDENQFKYRVDFDHLAPGQDAAALCVSRPTNPTGNVLTDDEVAHLDSIAGQCDIPLIIDGAYGQPFPGILFSTARPHWNDNTILALSLSKLGLPGVRTGILVAREDIIRAFTNANTIASLACGTLGPLLARELFASGEILSLTRDFITPFYRERAQQTVQWCRESFAGLPWRVHRPEGAIFLWLWFEGLPISSQELYQRLKRRGVLVVPGHNFFVGIDDDWPHRHECLRVSYAMDGDRVKAGVALIAEEVRRAYTEGGSERAVP</sequence>
<dbReference type="InterPro" id="IPR004839">
    <property type="entry name" value="Aminotransferase_I/II_large"/>
</dbReference>
<dbReference type="CDD" id="cd00609">
    <property type="entry name" value="AAT_like"/>
    <property type="match status" value="1"/>
</dbReference>
<name>A0A4Z0LWP2_9GAMM</name>
<accession>A0A4Z0LWP2</accession>
<keyword evidence="2 6" id="KW-0032">Aminotransferase</keyword>
<evidence type="ECO:0000256" key="3">
    <source>
        <dbReference type="ARBA" id="ARBA00022679"/>
    </source>
</evidence>
<evidence type="ECO:0000313" key="7">
    <source>
        <dbReference type="Proteomes" id="UP000298050"/>
    </source>
</evidence>
<dbReference type="GO" id="GO:0030170">
    <property type="term" value="F:pyridoxal phosphate binding"/>
    <property type="evidence" value="ECO:0007669"/>
    <property type="project" value="InterPro"/>
</dbReference>
<dbReference type="GO" id="GO:0009042">
    <property type="term" value="F:valine-pyruvate transaminase activity"/>
    <property type="evidence" value="ECO:0007669"/>
    <property type="project" value="UniProtKB-EC"/>
</dbReference>
<keyword evidence="3 6" id="KW-0808">Transferase</keyword>
<dbReference type="AlphaFoldDB" id="A0A4Z0LWP2"/>
<evidence type="ECO:0000313" key="6">
    <source>
        <dbReference type="EMBL" id="TGD71762.1"/>
    </source>
</evidence>
<dbReference type="GO" id="GO:0005829">
    <property type="term" value="C:cytosol"/>
    <property type="evidence" value="ECO:0007669"/>
    <property type="project" value="TreeGrafter"/>
</dbReference>
<proteinExistence type="predicted"/>
<dbReference type="OrthoDB" id="9802328at2"/>
<protein>
    <submittedName>
        <fullName evidence="6">Valine--pyruvate transaminase</fullName>
        <ecNumber evidence="6">2.6.1.66</ecNumber>
    </submittedName>
</protein>
<feature type="domain" description="Aminotransferase class I/classII large" evidence="5">
    <location>
        <begin position="64"/>
        <end position="402"/>
    </location>
</feature>
<dbReference type="Proteomes" id="UP000298050">
    <property type="component" value="Unassembled WGS sequence"/>
</dbReference>
<keyword evidence="4" id="KW-0663">Pyridoxal phosphate</keyword>
<dbReference type="PANTHER" id="PTHR42790">
    <property type="entry name" value="AMINOTRANSFERASE"/>
    <property type="match status" value="1"/>
</dbReference>
<dbReference type="SUPFAM" id="SSF53383">
    <property type="entry name" value="PLP-dependent transferases"/>
    <property type="match status" value="1"/>
</dbReference>